<evidence type="ECO:0000313" key="1">
    <source>
        <dbReference type="EMBL" id="TFK44046.1"/>
    </source>
</evidence>
<protein>
    <recommendedName>
        <fullName evidence="3">F-box domain-containing protein</fullName>
    </recommendedName>
</protein>
<dbReference type="EMBL" id="ML213590">
    <property type="protein sequence ID" value="TFK44046.1"/>
    <property type="molecule type" value="Genomic_DNA"/>
</dbReference>
<dbReference type="SUPFAM" id="SSF52047">
    <property type="entry name" value="RNI-like"/>
    <property type="match status" value="1"/>
</dbReference>
<gene>
    <name evidence="1" type="ORF">BDQ12DRAFT_1571</name>
</gene>
<organism evidence="1 2">
    <name type="scientific">Crucibulum laeve</name>
    <dbReference type="NCBI Taxonomy" id="68775"/>
    <lineage>
        <taxon>Eukaryota</taxon>
        <taxon>Fungi</taxon>
        <taxon>Dikarya</taxon>
        <taxon>Basidiomycota</taxon>
        <taxon>Agaricomycotina</taxon>
        <taxon>Agaricomycetes</taxon>
        <taxon>Agaricomycetidae</taxon>
        <taxon>Agaricales</taxon>
        <taxon>Agaricineae</taxon>
        <taxon>Nidulariaceae</taxon>
        <taxon>Crucibulum</taxon>
    </lineage>
</organism>
<name>A0A5C3MI60_9AGAR</name>
<dbReference type="AlphaFoldDB" id="A0A5C3MI60"/>
<keyword evidence="2" id="KW-1185">Reference proteome</keyword>
<dbReference type="Proteomes" id="UP000308652">
    <property type="component" value="Unassembled WGS sequence"/>
</dbReference>
<sequence length="412" mass="46360">MEDPHYSSLVNTSLSLSSNLPISLDITAYRLRGEEHPLLKTLIPHSKRWKEFIFSSDIESLSSGSFSNLRSRLTSLHSLKFRIFGSSREDVASWPGINIFEDCPQLRDVELELPPSTDVQVTDSFMFPSLPFPWSQLTCFTGKHMHLSYILELLRQATLLTECNLHETLPCPPDTPDYQVVVAHHSLQKLSISGISLKSYTAVARENRENFSAILFKLLVLPSLNNLSINLPEISIDAGILIDFISRSACSLTSLTVLVYNLGDNFILLLKSTPHLSRLDIKRPSSSALSMLVYSKVDPAPPLLPKLRQLDIHSPASNTVQEILQIVESRSQPYIQRDDTRHSAVLLETVSLLELSDDSLTSEILFTLRGREPQRQADEKYKTILKWENAILEFGCQATTNVNFSQIHLSFG</sequence>
<reference evidence="1 2" key="1">
    <citation type="journal article" date="2019" name="Nat. Ecol. Evol.">
        <title>Megaphylogeny resolves global patterns of mushroom evolution.</title>
        <authorList>
            <person name="Varga T."/>
            <person name="Krizsan K."/>
            <person name="Foldi C."/>
            <person name="Dima B."/>
            <person name="Sanchez-Garcia M."/>
            <person name="Sanchez-Ramirez S."/>
            <person name="Szollosi G.J."/>
            <person name="Szarkandi J.G."/>
            <person name="Papp V."/>
            <person name="Albert L."/>
            <person name="Andreopoulos W."/>
            <person name="Angelini C."/>
            <person name="Antonin V."/>
            <person name="Barry K.W."/>
            <person name="Bougher N.L."/>
            <person name="Buchanan P."/>
            <person name="Buyck B."/>
            <person name="Bense V."/>
            <person name="Catcheside P."/>
            <person name="Chovatia M."/>
            <person name="Cooper J."/>
            <person name="Damon W."/>
            <person name="Desjardin D."/>
            <person name="Finy P."/>
            <person name="Geml J."/>
            <person name="Haridas S."/>
            <person name="Hughes K."/>
            <person name="Justo A."/>
            <person name="Karasinski D."/>
            <person name="Kautmanova I."/>
            <person name="Kiss B."/>
            <person name="Kocsube S."/>
            <person name="Kotiranta H."/>
            <person name="LaButti K.M."/>
            <person name="Lechner B.E."/>
            <person name="Liimatainen K."/>
            <person name="Lipzen A."/>
            <person name="Lukacs Z."/>
            <person name="Mihaltcheva S."/>
            <person name="Morgado L.N."/>
            <person name="Niskanen T."/>
            <person name="Noordeloos M.E."/>
            <person name="Ohm R.A."/>
            <person name="Ortiz-Santana B."/>
            <person name="Ovrebo C."/>
            <person name="Racz N."/>
            <person name="Riley R."/>
            <person name="Savchenko A."/>
            <person name="Shiryaev A."/>
            <person name="Soop K."/>
            <person name="Spirin V."/>
            <person name="Szebenyi C."/>
            <person name="Tomsovsky M."/>
            <person name="Tulloss R.E."/>
            <person name="Uehling J."/>
            <person name="Grigoriev I.V."/>
            <person name="Vagvolgyi C."/>
            <person name="Papp T."/>
            <person name="Martin F.M."/>
            <person name="Miettinen O."/>
            <person name="Hibbett D.S."/>
            <person name="Nagy L.G."/>
        </authorList>
    </citation>
    <scope>NUCLEOTIDE SEQUENCE [LARGE SCALE GENOMIC DNA]</scope>
    <source>
        <strain evidence="1 2">CBS 166.37</strain>
    </source>
</reference>
<evidence type="ECO:0008006" key="3">
    <source>
        <dbReference type="Google" id="ProtNLM"/>
    </source>
</evidence>
<evidence type="ECO:0000313" key="2">
    <source>
        <dbReference type="Proteomes" id="UP000308652"/>
    </source>
</evidence>
<proteinExistence type="predicted"/>
<accession>A0A5C3MI60</accession>